<dbReference type="AlphaFoldDB" id="A0A9P6INQ7"/>
<feature type="region of interest" description="Disordered" evidence="1">
    <location>
        <begin position="194"/>
        <end position="224"/>
    </location>
</feature>
<accession>A0A9P6INQ7</accession>
<evidence type="ECO:0000313" key="2">
    <source>
        <dbReference type="EMBL" id="KAF9941779.1"/>
    </source>
</evidence>
<sequence>MLKRPATPAPDLVGIKNDGKMYMLCVSWTLTIPSSITLHNLQAQPLRKSQRISRSDSRDDSGSSSNSFTEDNTKGSTTGVDDPTTVLKEKLLPQIFSNRPTKYQVRVVEYFVRLSSQPAPTFNTTDYVTFVKKVCPSAPTEGMATAWNRVKSYFDGTKDVDPEVESRMDVASFTTALKETPMVVASDLNAPADTATRKAATPSLCSTSRSRNSSSGGSTANSKLTQDQVLAMRTVFSENFDKFRGGPWSLPSGAVFDEHLRGLIEHLPLESALHSFIIEDVDLILKTFKDATDQEEIKRAMNEGWGLPALSPAEITFLKQYDMPPGDLNKFLKTHAWGNVGEELKDKPSDEFQQVAHDCVTHVLRTYQQNALAFPNAPLESWFTTQLWGFFRLSLSCPCILEYKSGEVPSDASARRRNKQRACDDRQYGGHKADGLVVVSSRSLEICHIEAAKKDGGANATKSLDDTKKLFKLMKDAHDMIREMAVQNVRDQVVTFGLRLSGPTLTVFALRQLSGRFYQAVVEAKVSFPPRWNNGDTSTIIAAISRVLKLRKAILAMSASVSTWTSVEIDGQDPGSHDDCIAPTMTSPQCLPAFPVHSDEIPPLDL</sequence>
<keyword evidence="3" id="KW-1185">Reference proteome</keyword>
<reference evidence="2" key="1">
    <citation type="journal article" date="2020" name="Fungal Divers.">
        <title>Resolving the Mortierellaceae phylogeny through synthesis of multi-gene phylogenetics and phylogenomics.</title>
        <authorList>
            <person name="Vandepol N."/>
            <person name="Liber J."/>
            <person name="Desiro A."/>
            <person name="Na H."/>
            <person name="Kennedy M."/>
            <person name="Barry K."/>
            <person name="Grigoriev I.V."/>
            <person name="Miller A.N."/>
            <person name="O'Donnell K."/>
            <person name="Stajich J.E."/>
            <person name="Bonito G."/>
        </authorList>
    </citation>
    <scope>NUCLEOTIDE SEQUENCE</scope>
    <source>
        <strain evidence="2">MES-2147</strain>
    </source>
</reference>
<proteinExistence type="predicted"/>
<evidence type="ECO:0000256" key="1">
    <source>
        <dbReference type="SAM" id="MobiDB-lite"/>
    </source>
</evidence>
<gene>
    <name evidence="2" type="ORF">BGZ65_001515</name>
</gene>
<comment type="caution">
    <text evidence="2">The sequence shown here is derived from an EMBL/GenBank/DDBJ whole genome shotgun (WGS) entry which is preliminary data.</text>
</comment>
<feature type="compositionally biased region" description="Polar residues" evidence="1">
    <location>
        <begin position="68"/>
        <end position="79"/>
    </location>
</feature>
<organism evidence="2 3">
    <name type="scientific">Modicella reniformis</name>
    <dbReference type="NCBI Taxonomy" id="1440133"/>
    <lineage>
        <taxon>Eukaryota</taxon>
        <taxon>Fungi</taxon>
        <taxon>Fungi incertae sedis</taxon>
        <taxon>Mucoromycota</taxon>
        <taxon>Mortierellomycotina</taxon>
        <taxon>Mortierellomycetes</taxon>
        <taxon>Mortierellales</taxon>
        <taxon>Mortierellaceae</taxon>
        <taxon>Modicella</taxon>
    </lineage>
</organism>
<dbReference type="Proteomes" id="UP000749646">
    <property type="component" value="Unassembled WGS sequence"/>
</dbReference>
<feature type="compositionally biased region" description="Low complexity" evidence="1">
    <location>
        <begin position="206"/>
        <end position="222"/>
    </location>
</feature>
<dbReference type="EMBL" id="JAAAHW010009392">
    <property type="protein sequence ID" value="KAF9941779.1"/>
    <property type="molecule type" value="Genomic_DNA"/>
</dbReference>
<feature type="region of interest" description="Disordered" evidence="1">
    <location>
        <begin position="43"/>
        <end position="83"/>
    </location>
</feature>
<evidence type="ECO:0000313" key="3">
    <source>
        <dbReference type="Proteomes" id="UP000749646"/>
    </source>
</evidence>
<dbReference type="OrthoDB" id="2443848at2759"/>
<name>A0A9P6INQ7_9FUNG</name>
<protein>
    <submittedName>
        <fullName evidence="2">Uncharacterized protein</fullName>
    </submittedName>
</protein>